<evidence type="ECO:0000313" key="3">
    <source>
        <dbReference type="Proteomes" id="UP000266188"/>
    </source>
</evidence>
<evidence type="ECO:0000313" key="2">
    <source>
        <dbReference type="EMBL" id="RJE17870.1"/>
    </source>
</evidence>
<evidence type="ECO:0000256" key="1">
    <source>
        <dbReference type="SAM" id="MobiDB-lite"/>
    </source>
</evidence>
<name>A0A3A2Z5A5_9EURO</name>
<feature type="non-terminal residue" evidence="2">
    <location>
        <position position="1"/>
    </location>
</feature>
<organism evidence="2 3">
    <name type="scientific">Aspergillus sclerotialis</name>
    <dbReference type="NCBI Taxonomy" id="2070753"/>
    <lineage>
        <taxon>Eukaryota</taxon>
        <taxon>Fungi</taxon>
        <taxon>Dikarya</taxon>
        <taxon>Ascomycota</taxon>
        <taxon>Pezizomycotina</taxon>
        <taxon>Eurotiomycetes</taxon>
        <taxon>Eurotiomycetidae</taxon>
        <taxon>Eurotiales</taxon>
        <taxon>Aspergillaceae</taxon>
        <taxon>Aspergillus</taxon>
        <taxon>Aspergillus subgen. Polypaecilum</taxon>
    </lineage>
</organism>
<gene>
    <name evidence="2" type="ORF">PHISCL_09789</name>
</gene>
<dbReference type="AlphaFoldDB" id="A0A3A2Z5A5"/>
<dbReference type="EMBL" id="MVGC01000685">
    <property type="protein sequence ID" value="RJE17870.1"/>
    <property type="molecule type" value="Genomic_DNA"/>
</dbReference>
<dbReference type="Proteomes" id="UP000266188">
    <property type="component" value="Unassembled WGS sequence"/>
</dbReference>
<feature type="region of interest" description="Disordered" evidence="1">
    <location>
        <begin position="1"/>
        <end position="40"/>
    </location>
</feature>
<reference evidence="3" key="1">
    <citation type="submission" date="2017-02" db="EMBL/GenBank/DDBJ databases">
        <authorList>
            <person name="Tafer H."/>
            <person name="Lopandic K."/>
        </authorList>
    </citation>
    <scope>NUCLEOTIDE SEQUENCE [LARGE SCALE GENOMIC DNA]</scope>
    <source>
        <strain evidence="3">CBS 366.77</strain>
    </source>
</reference>
<protein>
    <submittedName>
        <fullName evidence="2">Uncharacterized protein</fullName>
    </submittedName>
</protein>
<comment type="caution">
    <text evidence="2">The sequence shown here is derived from an EMBL/GenBank/DDBJ whole genome shotgun (WGS) entry which is preliminary data.</text>
</comment>
<proteinExistence type="predicted"/>
<sequence>KTLYGPSASIDGGLSHQQQQQERPREKVSHRQQLGSRKQADYIPTDDYLYLAQTAQMPSRPGVWTGCAGGYMGNVDDPGNGMGQDLGMEIPTGSQLGEQ</sequence>
<feature type="region of interest" description="Disordered" evidence="1">
    <location>
        <begin position="76"/>
        <end position="99"/>
    </location>
</feature>
<keyword evidence="3" id="KW-1185">Reference proteome</keyword>
<accession>A0A3A2Z5A5</accession>